<feature type="transmembrane region" description="Helical" evidence="1">
    <location>
        <begin position="38"/>
        <end position="58"/>
    </location>
</feature>
<dbReference type="InterPro" id="IPR019664">
    <property type="entry name" value="Uncharacterised_Ycf51"/>
</dbReference>
<protein>
    <submittedName>
        <fullName evidence="2">Ycf51 family protein</fullName>
    </submittedName>
</protein>
<dbReference type="Pfam" id="PF10726">
    <property type="entry name" value="DUF2518"/>
    <property type="match status" value="1"/>
</dbReference>
<dbReference type="RefSeq" id="WP_193905477.1">
    <property type="nucleotide sequence ID" value="NZ_JADEXG010000009.1"/>
</dbReference>
<evidence type="ECO:0000313" key="3">
    <source>
        <dbReference type="Proteomes" id="UP000636505"/>
    </source>
</evidence>
<dbReference type="Proteomes" id="UP000636505">
    <property type="component" value="Unassembled WGS sequence"/>
</dbReference>
<gene>
    <name evidence="2" type="ORF">IQ241_05835</name>
</gene>
<reference evidence="2" key="1">
    <citation type="submission" date="2020-10" db="EMBL/GenBank/DDBJ databases">
        <authorList>
            <person name="Castelo-Branco R."/>
            <person name="Eusebio N."/>
            <person name="Adriana R."/>
            <person name="Vieira A."/>
            <person name="Brugerolle De Fraissinette N."/>
            <person name="Rezende De Castro R."/>
            <person name="Schneider M.P."/>
            <person name="Vasconcelos V."/>
            <person name="Leao P.N."/>
        </authorList>
    </citation>
    <scope>NUCLEOTIDE SEQUENCE</scope>
    <source>
        <strain evidence="2">LEGE 07310</strain>
    </source>
</reference>
<feature type="transmembrane region" description="Helical" evidence="1">
    <location>
        <begin position="12"/>
        <end position="31"/>
    </location>
</feature>
<evidence type="ECO:0000256" key="1">
    <source>
        <dbReference type="SAM" id="Phobius"/>
    </source>
</evidence>
<keyword evidence="3" id="KW-1185">Reference proteome</keyword>
<keyword evidence="1" id="KW-0812">Transmembrane</keyword>
<keyword evidence="1" id="KW-1133">Transmembrane helix</keyword>
<dbReference type="EMBL" id="JADEXG010000009">
    <property type="protein sequence ID" value="MBE9076818.1"/>
    <property type="molecule type" value="Genomic_DNA"/>
</dbReference>
<comment type="caution">
    <text evidence="2">The sequence shown here is derived from an EMBL/GenBank/DDBJ whole genome shotgun (WGS) entry which is preliminary data.</text>
</comment>
<dbReference type="AlphaFoldDB" id="A0A8J7AUC1"/>
<proteinExistence type="predicted"/>
<sequence>MLTPADFLQATQWVGLGTLAFAGLTLLAFILKWGWRFRLVGATGLMAVLTVGLFGLSFEPFTRAAVPGSVPFTTVFDSGGSQIVIKVPQSITQTELEATLQQAASNLLKASRLGNRQTPTIRARTIVHPRPGISELLYVGQVQPIPDAETGEPVTIQINAPQLAKASAASAA</sequence>
<keyword evidence="1" id="KW-0472">Membrane</keyword>
<accession>A0A8J7AUC1</accession>
<evidence type="ECO:0000313" key="2">
    <source>
        <dbReference type="EMBL" id="MBE9076818.1"/>
    </source>
</evidence>
<organism evidence="2 3">
    <name type="scientific">Vasconcelosia minhoensis LEGE 07310</name>
    <dbReference type="NCBI Taxonomy" id="915328"/>
    <lineage>
        <taxon>Bacteria</taxon>
        <taxon>Bacillati</taxon>
        <taxon>Cyanobacteriota</taxon>
        <taxon>Cyanophyceae</taxon>
        <taxon>Nodosilineales</taxon>
        <taxon>Cymatolegaceae</taxon>
        <taxon>Vasconcelosia</taxon>
        <taxon>Vasconcelosia minhoensis</taxon>
    </lineage>
</organism>
<name>A0A8J7AUC1_9CYAN</name>